<comment type="caution">
    <text evidence="2">The sequence shown here is derived from an EMBL/GenBank/DDBJ whole genome shotgun (WGS) entry which is preliminary data.</text>
</comment>
<feature type="signal peptide" evidence="1">
    <location>
        <begin position="1"/>
        <end position="42"/>
    </location>
</feature>
<protein>
    <recommendedName>
        <fullName evidence="4">Peptidase inhibitor family I36</fullName>
    </recommendedName>
</protein>
<dbReference type="Proteomes" id="UP000597444">
    <property type="component" value="Unassembled WGS sequence"/>
</dbReference>
<evidence type="ECO:0000313" key="3">
    <source>
        <dbReference type="Proteomes" id="UP000597444"/>
    </source>
</evidence>
<evidence type="ECO:0008006" key="4">
    <source>
        <dbReference type="Google" id="ProtNLM"/>
    </source>
</evidence>
<sequence length="138" mass="15077">MKQSIASFKLLLKQRYRFALVALLLAVSLVFAGGVSAPTAHAAPAGTIHGCPSGYVCIYPQNAGWNGDKPSLKYYYYGVYQLSNQYGTHEIFNNQYSNAGFDLCTDWNGTVCDLGFSINSYGAVDLTPINSVRVKPTY</sequence>
<keyword evidence="3" id="KW-1185">Reference proteome</keyword>
<dbReference type="RefSeq" id="WP_220211677.1">
    <property type="nucleotide sequence ID" value="NZ_BNJK01000004.1"/>
</dbReference>
<accession>A0A8J3J2G1</accession>
<organism evidence="2 3">
    <name type="scientific">Reticulibacter mediterranei</name>
    <dbReference type="NCBI Taxonomy" id="2778369"/>
    <lineage>
        <taxon>Bacteria</taxon>
        <taxon>Bacillati</taxon>
        <taxon>Chloroflexota</taxon>
        <taxon>Ktedonobacteria</taxon>
        <taxon>Ktedonobacterales</taxon>
        <taxon>Reticulibacteraceae</taxon>
        <taxon>Reticulibacter</taxon>
    </lineage>
</organism>
<proteinExistence type="predicted"/>
<name>A0A8J3J2G1_9CHLR</name>
<dbReference type="EMBL" id="BNJK01000004">
    <property type="protein sequence ID" value="GHP01113.1"/>
    <property type="molecule type" value="Genomic_DNA"/>
</dbReference>
<evidence type="ECO:0000313" key="2">
    <source>
        <dbReference type="EMBL" id="GHP01113.1"/>
    </source>
</evidence>
<evidence type="ECO:0000256" key="1">
    <source>
        <dbReference type="SAM" id="SignalP"/>
    </source>
</evidence>
<keyword evidence="1" id="KW-0732">Signal</keyword>
<feature type="chain" id="PRO_5035214504" description="Peptidase inhibitor family I36" evidence="1">
    <location>
        <begin position="43"/>
        <end position="138"/>
    </location>
</feature>
<dbReference type="AlphaFoldDB" id="A0A8J3J2G1"/>
<reference evidence="2" key="1">
    <citation type="submission" date="2020-10" db="EMBL/GenBank/DDBJ databases">
        <title>Taxonomic study of unclassified bacteria belonging to the class Ktedonobacteria.</title>
        <authorList>
            <person name="Yabe S."/>
            <person name="Wang C.M."/>
            <person name="Zheng Y."/>
            <person name="Sakai Y."/>
            <person name="Cavaletti L."/>
            <person name="Monciardini P."/>
            <person name="Donadio S."/>
        </authorList>
    </citation>
    <scope>NUCLEOTIDE SEQUENCE</scope>
    <source>
        <strain evidence="2">ID150040</strain>
    </source>
</reference>
<gene>
    <name evidence="2" type="ORF">KSF_111600</name>
</gene>